<dbReference type="InterPro" id="IPR051271">
    <property type="entry name" value="2C-system_Tx_regulators"/>
</dbReference>
<evidence type="ECO:0000256" key="3">
    <source>
        <dbReference type="ARBA" id="ARBA00022553"/>
    </source>
</evidence>
<evidence type="ECO:0000259" key="10">
    <source>
        <dbReference type="PROSITE" id="PS50110"/>
    </source>
</evidence>
<dbReference type="InterPro" id="IPR001789">
    <property type="entry name" value="Sig_transdc_resp-reg_receiver"/>
</dbReference>
<keyword evidence="4" id="KW-0902">Two-component regulatory system</keyword>
<dbReference type="CDD" id="cd19925">
    <property type="entry name" value="REC_citrate_TCS"/>
    <property type="match status" value="1"/>
</dbReference>
<dbReference type="PIRSF" id="PIRSF006171">
    <property type="entry name" value="RR_citrat_malat"/>
    <property type="match status" value="1"/>
</dbReference>
<dbReference type="InterPro" id="IPR036390">
    <property type="entry name" value="WH_DNA-bd_sf"/>
</dbReference>
<keyword evidence="3 9" id="KW-0597">Phosphoprotein</keyword>
<dbReference type="PROSITE" id="PS50110">
    <property type="entry name" value="RESPONSE_REGULATORY"/>
    <property type="match status" value="1"/>
</dbReference>
<dbReference type="SUPFAM" id="SSF46785">
    <property type="entry name" value="Winged helix' DNA-binding domain"/>
    <property type="match status" value="1"/>
</dbReference>
<keyword evidence="5" id="KW-0805">Transcription regulation</keyword>
<feature type="domain" description="Response regulatory" evidence="10">
    <location>
        <begin position="3"/>
        <end position="119"/>
    </location>
</feature>
<dbReference type="EMBL" id="JBIACK010000005">
    <property type="protein sequence ID" value="MFE8701540.1"/>
    <property type="molecule type" value="Genomic_DNA"/>
</dbReference>
<evidence type="ECO:0000256" key="4">
    <source>
        <dbReference type="ARBA" id="ARBA00023012"/>
    </source>
</evidence>
<keyword evidence="12" id="KW-1185">Reference proteome</keyword>
<evidence type="ECO:0000256" key="8">
    <source>
        <dbReference type="ARBA" id="ARBA00023163"/>
    </source>
</evidence>
<gene>
    <name evidence="11" type="ORF">ACFYKX_13125</name>
</gene>
<keyword evidence="6" id="KW-0238">DNA-binding</keyword>
<organism evidence="11 12">
    <name type="scientific">Cytobacillus spartinae</name>
    <dbReference type="NCBI Taxonomy" id="3299023"/>
    <lineage>
        <taxon>Bacteria</taxon>
        <taxon>Bacillati</taxon>
        <taxon>Bacillota</taxon>
        <taxon>Bacilli</taxon>
        <taxon>Bacillales</taxon>
        <taxon>Bacillaceae</taxon>
        <taxon>Cytobacillus</taxon>
    </lineage>
</organism>
<protein>
    <submittedName>
        <fullName evidence="11">Response regulator</fullName>
    </submittedName>
</protein>
<name>A0ABW6KE51_9BACI</name>
<dbReference type="Pfam" id="PF00072">
    <property type="entry name" value="Response_reg"/>
    <property type="match status" value="1"/>
</dbReference>
<reference evidence="11 12" key="1">
    <citation type="submission" date="2024-08" db="EMBL/GenBank/DDBJ databases">
        <title>Two novel Cytobacillus novel species.</title>
        <authorList>
            <person name="Liu G."/>
        </authorList>
    </citation>
    <scope>NUCLEOTIDE SEQUENCE [LARGE SCALE GENOMIC DNA]</scope>
    <source>
        <strain evidence="11 12">FJAT-54145</strain>
    </source>
</reference>
<dbReference type="PANTHER" id="PTHR45526:SF1">
    <property type="entry name" value="TRANSCRIPTIONAL REGULATORY PROTEIN DCUR-RELATED"/>
    <property type="match status" value="1"/>
</dbReference>
<dbReference type="SMART" id="SM00448">
    <property type="entry name" value="REC"/>
    <property type="match status" value="1"/>
</dbReference>
<evidence type="ECO:0000256" key="2">
    <source>
        <dbReference type="ARBA" id="ARBA00022490"/>
    </source>
</evidence>
<evidence type="ECO:0000313" key="11">
    <source>
        <dbReference type="EMBL" id="MFE8701540.1"/>
    </source>
</evidence>
<sequence>MIRVFIVEDDPMVAELNRRYLESIEGFKAVGTRPSVDAAKQFLKENEVDLILLDVYMPGEQGLALLPYIRQLEKKIDVILITAASDIETIQGALRFGAIDYLIKPFSFDRLKEALVSYQEKTQYVEYHPVLSQQELDEKILKKEKAHVSQQIPKGLTKHTLKIIWDELRRLGDREFSTEDIAKLTGISRVSIRKYLNFLEEIEVLETRVCYGTIGRPINQYVYNEEKGKQIGYYL</sequence>
<feature type="modified residue" description="4-aspartylphosphate" evidence="9">
    <location>
        <position position="54"/>
    </location>
</feature>
<comment type="subcellular location">
    <subcellularLocation>
        <location evidence="1">Cytoplasm</location>
    </subcellularLocation>
</comment>
<dbReference type="Gene3D" id="3.40.50.2300">
    <property type="match status" value="1"/>
</dbReference>
<evidence type="ECO:0000256" key="5">
    <source>
        <dbReference type="ARBA" id="ARBA00023015"/>
    </source>
</evidence>
<dbReference type="Proteomes" id="UP001601059">
    <property type="component" value="Unassembled WGS sequence"/>
</dbReference>
<evidence type="ECO:0000313" key="12">
    <source>
        <dbReference type="Proteomes" id="UP001601059"/>
    </source>
</evidence>
<evidence type="ECO:0000256" key="6">
    <source>
        <dbReference type="ARBA" id="ARBA00023125"/>
    </source>
</evidence>
<evidence type="ECO:0000256" key="9">
    <source>
        <dbReference type="PROSITE-ProRule" id="PRU00169"/>
    </source>
</evidence>
<comment type="caution">
    <text evidence="11">The sequence shown here is derived from an EMBL/GenBank/DDBJ whole genome shotgun (WGS) entry which is preliminary data.</text>
</comment>
<dbReference type="PANTHER" id="PTHR45526">
    <property type="entry name" value="TRANSCRIPTIONAL REGULATORY PROTEIN DPIA"/>
    <property type="match status" value="1"/>
</dbReference>
<dbReference type="InterPro" id="IPR024187">
    <property type="entry name" value="Sig_transdc_resp-reg_cit/mal"/>
</dbReference>
<proteinExistence type="predicted"/>
<accession>A0ABW6KE51</accession>
<dbReference type="InterPro" id="IPR011006">
    <property type="entry name" value="CheY-like_superfamily"/>
</dbReference>
<keyword evidence="2" id="KW-0963">Cytoplasm</keyword>
<dbReference type="RefSeq" id="WP_389361496.1">
    <property type="nucleotide sequence ID" value="NZ_JBIACK010000005.1"/>
</dbReference>
<dbReference type="SUPFAM" id="SSF52172">
    <property type="entry name" value="CheY-like"/>
    <property type="match status" value="1"/>
</dbReference>
<evidence type="ECO:0000256" key="7">
    <source>
        <dbReference type="ARBA" id="ARBA00023159"/>
    </source>
</evidence>
<keyword evidence="8" id="KW-0804">Transcription</keyword>
<evidence type="ECO:0000256" key="1">
    <source>
        <dbReference type="ARBA" id="ARBA00004496"/>
    </source>
</evidence>
<keyword evidence="7" id="KW-0010">Activator</keyword>